<evidence type="ECO:0000313" key="7">
    <source>
        <dbReference type="Proteomes" id="UP000243232"/>
    </source>
</evidence>
<keyword evidence="7" id="KW-1185">Reference proteome</keyword>
<dbReference type="NCBIfam" id="NF002007">
    <property type="entry name" value="PRK00808.1"/>
    <property type="match status" value="1"/>
</dbReference>
<dbReference type="STRING" id="364197.SAMN05216296_3293"/>
<dbReference type="InterPro" id="IPR012827">
    <property type="entry name" value="Hemerythrin_metal-bd"/>
</dbReference>
<accession>A0A1H2HV94</accession>
<evidence type="ECO:0000313" key="6">
    <source>
        <dbReference type="EMBL" id="SDU35810.1"/>
    </source>
</evidence>
<dbReference type="CDD" id="cd12107">
    <property type="entry name" value="Hemerythrin"/>
    <property type="match status" value="1"/>
</dbReference>
<dbReference type="GO" id="GO:0005344">
    <property type="term" value="F:oxygen carrier activity"/>
    <property type="evidence" value="ECO:0007669"/>
    <property type="project" value="UniProtKB-KW"/>
</dbReference>
<dbReference type="PANTHER" id="PTHR37164">
    <property type="entry name" value="BACTERIOHEMERYTHRIN"/>
    <property type="match status" value="1"/>
</dbReference>
<dbReference type="Proteomes" id="UP000243232">
    <property type="component" value="Chromosome I"/>
</dbReference>
<dbReference type="InterPro" id="IPR050669">
    <property type="entry name" value="Hemerythrin"/>
</dbReference>
<evidence type="ECO:0000256" key="3">
    <source>
        <dbReference type="ARBA" id="ARBA00022723"/>
    </source>
</evidence>
<dbReference type="PANTHER" id="PTHR37164:SF1">
    <property type="entry name" value="BACTERIOHEMERYTHRIN"/>
    <property type="match status" value="1"/>
</dbReference>
<name>A0A1H2HV94_9PSED</name>
<organism evidence="6 7">
    <name type="scientific">Pseudomonas pohangensis</name>
    <dbReference type="NCBI Taxonomy" id="364197"/>
    <lineage>
        <taxon>Bacteria</taxon>
        <taxon>Pseudomonadati</taxon>
        <taxon>Pseudomonadota</taxon>
        <taxon>Gammaproteobacteria</taxon>
        <taxon>Pseudomonadales</taxon>
        <taxon>Pseudomonadaceae</taxon>
        <taxon>Pseudomonas</taxon>
    </lineage>
</organism>
<dbReference type="NCBIfam" id="NF033749">
    <property type="entry name" value="bact_hemeryth"/>
    <property type="match status" value="1"/>
</dbReference>
<gene>
    <name evidence="6" type="ORF">SAMN05216296_3293</name>
</gene>
<evidence type="ECO:0000256" key="4">
    <source>
        <dbReference type="ARBA" id="ARBA00023004"/>
    </source>
</evidence>
<sequence length="152" mass="17494">MKIVWGKQYEIGIGVIDNQHQRIVEYINELDRISSLAAPREAVKEVFDNLIDYTFSHFAFEEALMEEAGYQDVDVHRLSHETFTRQITAIQQRFDQGDAVIEQLSEVLLQWLLVHIANDDVSYSALVKQNIIGKGAEAHKSWVSQAVRRFFG</sequence>
<dbReference type="InterPro" id="IPR035938">
    <property type="entry name" value="Hemerythrin-like_sf"/>
</dbReference>
<evidence type="ECO:0000256" key="1">
    <source>
        <dbReference type="ARBA" id="ARBA00010587"/>
    </source>
</evidence>
<dbReference type="AlphaFoldDB" id="A0A1H2HV94"/>
<evidence type="ECO:0000259" key="5">
    <source>
        <dbReference type="Pfam" id="PF01814"/>
    </source>
</evidence>
<keyword evidence="2" id="KW-0561">Oxygen transport</keyword>
<keyword evidence="2" id="KW-0813">Transport</keyword>
<dbReference type="InterPro" id="IPR012312">
    <property type="entry name" value="Hemerythrin-like"/>
</dbReference>
<dbReference type="InterPro" id="IPR016131">
    <property type="entry name" value="Haemerythrin_Fe_BS"/>
</dbReference>
<protein>
    <submittedName>
        <fullName evidence="6">Hemerythrin</fullName>
    </submittedName>
</protein>
<dbReference type="EMBL" id="LT629785">
    <property type="protein sequence ID" value="SDU35810.1"/>
    <property type="molecule type" value="Genomic_DNA"/>
</dbReference>
<evidence type="ECO:0000256" key="2">
    <source>
        <dbReference type="ARBA" id="ARBA00022621"/>
    </source>
</evidence>
<proteinExistence type="inferred from homology"/>
<reference evidence="7" key="1">
    <citation type="submission" date="2016-10" db="EMBL/GenBank/DDBJ databases">
        <authorList>
            <person name="Varghese N."/>
            <person name="Submissions S."/>
        </authorList>
    </citation>
    <scope>NUCLEOTIDE SEQUENCE [LARGE SCALE GENOMIC DNA]</scope>
    <source>
        <strain evidence="7">DSM 17875</strain>
    </source>
</reference>
<dbReference type="RefSeq" id="WP_090197848.1">
    <property type="nucleotide sequence ID" value="NZ_LT629785.1"/>
</dbReference>
<dbReference type="GO" id="GO:0046872">
    <property type="term" value="F:metal ion binding"/>
    <property type="evidence" value="ECO:0007669"/>
    <property type="project" value="UniProtKB-KW"/>
</dbReference>
<dbReference type="SUPFAM" id="SSF47188">
    <property type="entry name" value="Hemerythrin-like"/>
    <property type="match status" value="1"/>
</dbReference>
<dbReference type="PROSITE" id="PS00550">
    <property type="entry name" value="HEMERYTHRINS"/>
    <property type="match status" value="1"/>
</dbReference>
<comment type="similarity">
    <text evidence="1">Belongs to the hemerythrin family.</text>
</comment>
<dbReference type="OrthoDB" id="1122424at2"/>
<feature type="domain" description="Hemerythrin-like" evidence="5">
    <location>
        <begin position="13"/>
        <end position="120"/>
    </location>
</feature>
<keyword evidence="4" id="KW-0408">Iron</keyword>
<dbReference type="Pfam" id="PF01814">
    <property type="entry name" value="Hemerythrin"/>
    <property type="match status" value="1"/>
</dbReference>
<keyword evidence="3" id="KW-0479">Metal-binding</keyword>
<dbReference type="NCBIfam" id="TIGR02481">
    <property type="entry name" value="hemeryth_dom"/>
    <property type="match status" value="1"/>
</dbReference>
<dbReference type="Gene3D" id="1.20.120.50">
    <property type="entry name" value="Hemerythrin-like"/>
    <property type="match status" value="1"/>
</dbReference>